<dbReference type="AlphaFoldDB" id="A0A6N7PRC3"/>
<dbReference type="RefSeq" id="WP_153820985.1">
    <property type="nucleotide sequence ID" value="NZ_WJIE01000005.1"/>
</dbReference>
<reference evidence="1 2" key="1">
    <citation type="submission" date="2019-10" db="EMBL/GenBank/DDBJ databases">
        <title>A soil myxobacterium in the family Polyangiaceae.</title>
        <authorList>
            <person name="Li Y."/>
            <person name="Wang J."/>
        </authorList>
    </citation>
    <scope>NUCLEOTIDE SEQUENCE [LARGE SCALE GENOMIC DNA]</scope>
    <source>
        <strain evidence="1 2">DSM 14734</strain>
    </source>
</reference>
<dbReference type="OrthoDB" id="5498566at2"/>
<protein>
    <submittedName>
        <fullName evidence="1">Uncharacterized protein</fullName>
    </submittedName>
</protein>
<keyword evidence="2" id="KW-1185">Reference proteome</keyword>
<organism evidence="1 2">
    <name type="scientific">Polyangium spumosum</name>
    <dbReference type="NCBI Taxonomy" id="889282"/>
    <lineage>
        <taxon>Bacteria</taxon>
        <taxon>Pseudomonadati</taxon>
        <taxon>Myxococcota</taxon>
        <taxon>Polyangia</taxon>
        <taxon>Polyangiales</taxon>
        <taxon>Polyangiaceae</taxon>
        <taxon>Polyangium</taxon>
    </lineage>
</organism>
<accession>A0A6N7PRC3</accession>
<evidence type="ECO:0000313" key="2">
    <source>
        <dbReference type="Proteomes" id="UP000440224"/>
    </source>
</evidence>
<dbReference type="Proteomes" id="UP000440224">
    <property type="component" value="Unassembled WGS sequence"/>
</dbReference>
<name>A0A6N7PRC3_9BACT</name>
<comment type="caution">
    <text evidence="1">The sequence shown here is derived from an EMBL/GenBank/DDBJ whole genome shotgun (WGS) entry which is preliminary data.</text>
</comment>
<dbReference type="EMBL" id="WJIE01000005">
    <property type="protein sequence ID" value="MRG94167.1"/>
    <property type="molecule type" value="Genomic_DNA"/>
</dbReference>
<gene>
    <name evidence="1" type="ORF">GF068_19910</name>
</gene>
<evidence type="ECO:0000313" key="1">
    <source>
        <dbReference type="EMBL" id="MRG94167.1"/>
    </source>
</evidence>
<sequence>MRAWKAKTVFGLGILVAPSLGCQVVGGLRSELSLDEDPGSLPPRDPLVWEATDPGPEMMYTTPEWLEYFNRTEAPRTSQVGPGTLRLGYLKGEARPRNVGMGWGLVMETERTNLNPYSDWGGAGWQTLPMSPMIVEPGAPDPAGGAGGVRLRSEGSQIAPFIVVEGGQVASAWVMGTGGEAPYAYFGYGDSSFVSVDAGAWERYDVKRAASDQGNLYIVTDSIGDAPAIMGPTEFVVFGAQVEVGTYPSSFIPTNGAPVNRDADRLNVDLEDFAPSGYFDVTIRYAPHYASSEQTVVHDLVAVEDDNVFLRMNPGGTLTLLEVGSTDSLVIEGLEWSREQALEVRARYLPNGREISIKGATKGDGSVRKIGPVSPIGEDSRAWLLGDNDGPQESVDLRYLEIR</sequence>
<proteinExistence type="predicted"/>